<keyword evidence="3" id="KW-1185">Reference proteome</keyword>
<dbReference type="AlphaFoldDB" id="A0AAV5CXQ9"/>
<proteinExistence type="predicted"/>
<reference evidence="2" key="2">
    <citation type="submission" date="2021-12" db="EMBL/GenBank/DDBJ databases">
        <title>Resequencing data analysis of finger millet.</title>
        <authorList>
            <person name="Hatakeyama M."/>
            <person name="Aluri S."/>
            <person name="Balachadran M.T."/>
            <person name="Sivarajan S.R."/>
            <person name="Poveda L."/>
            <person name="Shimizu-Inatsugi R."/>
            <person name="Schlapbach R."/>
            <person name="Sreeman S.M."/>
            <person name="Shimizu K.K."/>
        </authorList>
    </citation>
    <scope>NUCLEOTIDE SEQUENCE</scope>
</reference>
<evidence type="ECO:0000313" key="3">
    <source>
        <dbReference type="Proteomes" id="UP001054889"/>
    </source>
</evidence>
<evidence type="ECO:0000313" key="2">
    <source>
        <dbReference type="EMBL" id="GJN02926.1"/>
    </source>
</evidence>
<dbReference type="Proteomes" id="UP001054889">
    <property type="component" value="Unassembled WGS sequence"/>
</dbReference>
<evidence type="ECO:0000256" key="1">
    <source>
        <dbReference type="SAM" id="MobiDB-lite"/>
    </source>
</evidence>
<reference evidence="2" key="1">
    <citation type="journal article" date="2018" name="DNA Res.">
        <title>Multiple hybrid de novo genome assembly of finger millet, an orphan allotetraploid crop.</title>
        <authorList>
            <person name="Hatakeyama M."/>
            <person name="Aluri S."/>
            <person name="Balachadran M.T."/>
            <person name="Sivarajan S.R."/>
            <person name="Patrignani A."/>
            <person name="Gruter S."/>
            <person name="Poveda L."/>
            <person name="Shimizu-Inatsugi R."/>
            <person name="Baeten J."/>
            <person name="Francoijs K.J."/>
            <person name="Nataraja K.N."/>
            <person name="Reddy Y.A.N."/>
            <person name="Phadnis S."/>
            <person name="Ravikumar R.L."/>
            <person name="Schlapbach R."/>
            <person name="Sreeman S.M."/>
            <person name="Shimizu K.K."/>
        </authorList>
    </citation>
    <scope>NUCLEOTIDE SEQUENCE</scope>
</reference>
<comment type="caution">
    <text evidence="2">The sequence shown here is derived from an EMBL/GenBank/DDBJ whole genome shotgun (WGS) entry which is preliminary data.</text>
</comment>
<name>A0AAV5CXQ9_ELECO</name>
<organism evidence="2 3">
    <name type="scientific">Eleusine coracana subsp. coracana</name>
    <dbReference type="NCBI Taxonomy" id="191504"/>
    <lineage>
        <taxon>Eukaryota</taxon>
        <taxon>Viridiplantae</taxon>
        <taxon>Streptophyta</taxon>
        <taxon>Embryophyta</taxon>
        <taxon>Tracheophyta</taxon>
        <taxon>Spermatophyta</taxon>
        <taxon>Magnoliopsida</taxon>
        <taxon>Liliopsida</taxon>
        <taxon>Poales</taxon>
        <taxon>Poaceae</taxon>
        <taxon>PACMAD clade</taxon>
        <taxon>Chloridoideae</taxon>
        <taxon>Cynodonteae</taxon>
        <taxon>Eleusininae</taxon>
        <taxon>Eleusine</taxon>
    </lineage>
</organism>
<dbReference type="EMBL" id="BQKI01000009">
    <property type="protein sequence ID" value="GJN02926.1"/>
    <property type="molecule type" value="Genomic_DNA"/>
</dbReference>
<protein>
    <submittedName>
        <fullName evidence="2">Uncharacterized protein</fullName>
    </submittedName>
</protein>
<accession>A0AAV5CXQ9</accession>
<gene>
    <name evidence="2" type="primary">ga20321</name>
    <name evidence="2" type="ORF">PR202_ga20321</name>
</gene>
<sequence>MNRKWSADCKPGPGSGTYGRNAKPPPAAEAQQTCIVVEDSVAQSPVFYAAVGAVSEVQGLRQFPATRPLSLHSVRSGEGVLDGKGS</sequence>
<feature type="region of interest" description="Disordered" evidence="1">
    <location>
        <begin position="1"/>
        <end position="28"/>
    </location>
</feature>